<accession>A0ABW5PI19</accession>
<gene>
    <name evidence="2" type="ORF">ACFSUF_20815</name>
</gene>
<comment type="caution">
    <text evidence="2">The sequence shown here is derived from an EMBL/GenBank/DDBJ whole genome shotgun (WGS) entry which is preliminary data.</text>
</comment>
<name>A0ABW5PI19_9BACL</name>
<feature type="region of interest" description="Disordered" evidence="1">
    <location>
        <begin position="1"/>
        <end position="65"/>
    </location>
</feature>
<keyword evidence="3" id="KW-1185">Reference proteome</keyword>
<organism evidence="2 3">
    <name type="scientific">Paenibacillus gansuensis</name>
    <dbReference type="NCBI Taxonomy" id="306542"/>
    <lineage>
        <taxon>Bacteria</taxon>
        <taxon>Bacillati</taxon>
        <taxon>Bacillota</taxon>
        <taxon>Bacilli</taxon>
        <taxon>Bacillales</taxon>
        <taxon>Paenibacillaceae</taxon>
        <taxon>Paenibacillus</taxon>
    </lineage>
</organism>
<dbReference type="SUPFAM" id="SSF53756">
    <property type="entry name" value="UDP-Glycosyltransferase/glycogen phosphorylase"/>
    <property type="match status" value="1"/>
</dbReference>
<dbReference type="RefSeq" id="WP_377606177.1">
    <property type="nucleotide sequence ID" value="NZ_JBHUME010000014.1"/>
</dbReference>
<dbReference type="EMBL" id="JBHUME010000014">
    <property type="protein sequence ID" value="MFD2614861.1"/>
    <property type="molecule type" value="Genomic_DNA"/>
</dbReference>
<evidence type="ECO:0000256" key="1">
    <source>
        <dbReference type="SAM" id="MobiDB-lite"/>
    </source>
</evidence>
<proteinExistence type="predicted"/>
<dbReference type="CDD" id="cd03801">
    <property type="entry name" value="GT4_PimA-like"/>
    <property type="match status" value="1"/>
</dbReference>
<dbReference type="Gene3D" id="3.40.50.2000">
    <property type="entry name" value="Glycogen Phosphorylase B"/>
    <property type="match status" value="2"/>
</dbReference>
<evidence type="ECO:0000313" key="3">
    <source>
        <dbReference type="Proteomes" id="UP001597541"/>
    </source>
</evidence>
<reference evidence="3" key="1">
    <citation type="journal article" date="2019" name="Int. J. Syst. Evol. Microbiol.">
        <title>The Global Catalogue of Microorganisms (GCM) 10K type strain sequencing project: providing services to taxonomists for standard genome sequencing and annotation.</title>
        <authorList>
            <consortium name="The Broad Institute Genomics Platform"/>
            <consortium name="The Broad Institute Genome Sequencing Center for Infectious Disease"/>
            <person name="Wu L."/>
            <person name="Ma J."/>
        </authorList>
    </citation>
    <scope>NUCLEOTIDE SEQUENCE [LARGE SCALE GENOMIC DNA]</scope>
    <source>
        <strain evidence="3">KCTC 3950</strain>
    </source>
</reference>
<sequence>MASGKKRKDTKTEKQLERRKKRHKAKGKLKRRNAGERKKKENIEKKTGERAEKKVGKIKRKARREEAKRLELQQTNLEERGTKRIALEGHTSPTFTPIRFQTPHPAFATRLLVPSPATNMEAAKVGKVLHLPSNPAGQMSTQALALRALGVPVSFVTYSSSNRYGYPVDLPSPLNGVTSSEQDAAMMTYAMEAAHEYDLFHFHSGQTFTYTSYAYTDLPYLNLFKKKMVMSFWGSEIRRLSIAKKNNPFARARILDEKEILERLHVLSHYMNAVIAPDYEMYEYLRGYFKRVYLVRQAVEPRNYSPLYPVDSKRPLVVHAPSHTYIKGTEYLVQAVERLKKSVDFDYIQVENMPHAEAVKIYQKADIIVDQLCLGIYSIFPIEAMLLGKPVITFIRDDLRKTYPSDLPIVSANPLTIQDTLHGLLTNPLKRYHLGIRGRQYALKHHNPETIARQLVSIYNRL</sequence>
<feature type="compositionally biased region" description="Basic residues" evidence="1">
    <location>
        <begin position="17"/>
        <end position="32"/>
    </location>
</feature>
<evidence type="ECO:0000313" key="2">
    <source>
        <dbReference type="EMBL" id="MFD2614861.1"/>
    </source>
</evidence>
<protein>
    <submittedName>
        <fullName evidence="2">Glycosyltransferase family 1 protein</fullName>
    </submittedName>
</protein>
<dbReference type="Proteomes" id="UP001597541">
    <property type="component" value="Unassembled WGS sequence"/>
</dbReference>
<feature type="compositionally biased region" description="Basic and acidic residues" evidence="1">
    <location>
        <begin position="33"/>
        <end position="55"/>
    </location>
</feature>